<dbReference type="RefSeq" id="WP_101237568.1">
    <property type="nucleotide sequence ID" value="NZ_PISJ01000025.1"/>
</dbReference>
<proteinExistence type="predicted"/>
<organism evidence="2 3">
    <name type="scientific">Acinetobacter proteolyticus</name>
    <dbReference type="NCBI Taxonomy" id="1776741"/>
    <lineage>
        <taxon>Bacteria</taxon>
        <taxon>Pseudomonadati</taxon>
        <taxon>Pseudomonadota</taxon>
        <taxon>Gammaproteobacteria</taxon>
        <taxon>Moraxellales</taxon>
        <taxon>Moraxellaceae</taxon>
        <taxon>Acinetobacter</taxon>
    </lineage>
</organism>
<dbReference type="AlphaFoldDB" id="A0A2N0W9S8"/>
<comment type="caution">
    <text evidence="2">The sequence shown here is derived from an EMBL/GenBank/DDBJ whole genome shotgun (WGS) entry which is preliminary data.</text>
</comment>
<dbReference type="NCBIfam" id="NF033512">
    <property type="entry name" value="T2SS_chap_CpaB"/>
    <property type="match status" value="1"/>
</dbReference>
<evidence type="ECO:0008006" key="4">
    <source>
        <dbReference type="Google" id="ProtNLM"/>
    </source>
</evidence>
<feature type="region of interest" description="Disordered" evidence="1">
    <location>
        <begin position="31"/>
        <end position="59"/>
    </location>
</feature>
<reference evidence="2 3" key="1">
    <citation type="submission" date="2017-12" db="EMBL/GenBank/DDBJ databases">
        <title>Draft Genome sequences of multiple microbial strains isolated from spacecraft associated surfaces.</title>
        <authorList>
            <person name="Seuylemezian A."/>
            <person name="Vaishampayan P."/>
            <person name="Venkateswaran K."/>
        </authorList>
    </citation>
    <scope>NUCLEOTIDE SEQUENCE [LARGE SCALE GENOMIC DNA]</scope>
    <source>
        <strain evidence="2 3">2P01AA</strain>
    </source>
</reference>
<dbReference type="Proteomes" id="UP000233553">
    <property type="component" value="Unassembled WGS sequence"/>
</dbReference>
<name>A0A2N0W9S8_9GAMM</name>
<dbReference type="EMBL" id="PISJ01000025">
    <property type="protein sequence ID" value="PKF31249.1"/>
    <property type="molecule type" value="Genomic_DNA"/>
</dbReference>
<gene>
    <name evidence="2" type="ORF">CW311_19485</name>
</gene>
<evidence type="ECO:0000256" key="1">
    <source>
        <dbReference type="SAM" id="MobiDB-lite"/>
    </source>
</evidence>
<evidence type="ECO:0000313" key="2">
    <source>
        <dbReference type="EMBL" id="PKF31249.1"/>
    </source>
</evidence>
<sequence>MKHYKILTLLAVTFIVTVGLFVFFKPDQAGASTQNGSTQKSNSFSSSGQSTSNLPRKNLNISKQEFESAKKETVLFHEIQDNDLKNSEALPLSKSNKGMAIHYNQNIIETKNIGDLVKFQMLEYGLNRSGKIVEIEKVDDDILRWRGEFEQGIPERNYFTITQSQKDQYTIIQIYSDKGNYTAEIKNGQGIVQVMDQGVEDKELHVHDD</sequence>
<accession>A0A2N0W9S8</accession>
<evidence type="ECO:0000313" key="3">
    <source>
        <dbReference type="Proteomes" id="UP000233553"/>
    </source>
</evidence>
<feature type="compositionally biased region" description="Low complexity" evidence="1">
    <location>
        <begin position="35"/>
        <end position="52"/>
    </location>
</feature>
<protein>
    <recommendedName>
        <fullName evidence="4">Metalloprotease secretion chaperone CpaB</fullName>
    </recommendedName>
</protein>